<dbReference type="EMBL" id="JBHRSL010000010">
    <property type="protein sequence ID" value="MFC3053052.1"/>
    <property type="molecule type" value="Genomic_DNA"/>
</dbReference>
<dbReference type="Pfam" id="PF09037">
    <property type="entry name" value="Sulphotransf"/>
    <property type="match status" value="1"/>
</dbReference>
<feature type="domain" description="Sulphotransferase Stf0" evidence="1">
    <location>
        <begin position="32"/>
        <end position="179"/>
    </location>
</feature>
<gene>
    <name evidence="2" type="ORF">ACFOKA_14145</name>
</gene>
<evidence type="ECO:0000313" key="3">
    <source>
        <dbReference type="Proteomes" id="UP001595444"/>
    </source>
</evidence>
<evidence type="ECO:0000259" key="1">
    <source>
        <dbReference type="Pfam" id="PF09037"/>
    </source>
</evidence>
<accession>A0ABV7D8W4</accession>
<dbReference type="SUPFAM" id="SSF52540">
    <property type="entry name" value="P-loop containing nucleoside triphosphate hydrolases"/>
    <property type="match status" value="1"/>
</dbReference>
<comment type="caution">
    <text evidence="2">The sequence shown here is derived from an EMBL/GenBank/DDBJ whole genome shotgun (WGS) entry which is preliminary data.</text>
</comment>
<protein>
    <submittedName>
        <fullName evidence="2">Stf0 family sulfotransferase</fullName>
    </submittedName>
</protein>
<dbReference type="InterPro" id="IPR027417">
    <property type="entry name" value="P-loop_NTPase"/>
</dbReference>
<name>A0ABV7D8W4_9PROT</name>
<dbReference type="InterPro" id="IPR024628">
    <property type="entry name" value="Sulfotransferase_Stf0_dom"/>
</dbReference>
<dbReference type="Proteomes" id="UP001595444">
    <property type="component" value="Unassembled WGS sequence"/>
</dbReference>
<evidence type="ECO:0000313" key="2">
    <source>
        <dbReference type="EMBL" id="MFC3053052.1"/>
    </source>
</evidence>
<dbReference type="Gene3D" id="3.40.50.300">
    <property type="entry name" value="P-loop containing nucleotide triphosphate hydrolases"/>
    <property type="match status" value="1"/>
</dbReference>
<reference evidence="3" key="1">
    <citation type="journal article" date="2019" name="Int. J. Syst. Evol. Microbiol.">
        <title>The Global Catalogue of Microorganisms (GCM) 10K type strain sequencing project: providing services to taxonomists for standard genome sequencing and annotation.</title>
        <authorList>
            <consortium name="The Broad Institute Genomics Platform"/>
            <consortium name="The Broad Institute Genome Sequencing Center for Infectious Disease"/>
            <person name="Wu L."/>
            <person name="Ma J."/>
        </authorList>
    </citation>
    <scope>NUCLEOTIDE SEQUENCE [LARGE SCALE GENOMIC DNA]</scope>
    <source>
        <strain evidence="3">KCTC 62164</strain>
    </source>
</reference>
<sequence length="258" mass="30112">MRYNDTKKMLDNVIEEILAREPINPKDMTGYYGVISTPRSGSTMFGDKLYQTGLMGYPMEWFNIRYLRAYKRVKGVQTLNFSHYLKDIAYRAASPNGIFGVNFHVDQYLDMQKRGIDFFKHFRFDKLYYVSRNDKFSQAYSLAKARATDVWSSNVIPDAEAADKIAAIKDSDILRELLRITGWQEQYEKSLQAKVHRSYSYEDFSSITKGGDIFREILADFKLQVPEDYKFMTAFKKQSDTADKERIETLRQHLLGPV</sequence>
<organism evidence="2 3">
    <name type="scientific">Kordiimonas pumila</name>
    <dbReference type="NCBI Taxonomy" id="2161677"/>
    <lineage>
        <taxon>Bacteria</taxon>
        <taxon>Pseudomonadati</taxon>
        <taxon>Pseudomonadota</taxon>
        <taxon>Alphaproteobacteria</taxon>
        <taxon>Kordiimonadales</taxon>
        <taxon>Kordiimonadaceae</taxon>
        <taxon>Kordiimonas</taxon>
    </lineage>
</organism>
<dbReference type="RefSeq" id="WP_194213218.1">
    <property type="nucleotide sequence ID" value="NZ_CP061205.1"/>
</dbReference>
<proteinExistence type="predicted"/>
<keyword evidence="3" id="KW-1185">Reference proteome</keyword>